<name>A0A182U4E3_9DIPT</name>
<proteinExistence type="predicted"/>
<dbReference type="AlphaFoldDB" id="A0A182U4E3"/>
<dbReference type="VEuPathDB" id="VectorBase:AMEC013702"/>
<protein>
    <submittedName>
        <fullName evidence="1">Uncharacterized protein</fullName>
    </submittedName>
</protein>
<sequence>METHEPIACICDSLGGTGGPCGDETVCDGELCVVCCNGEVDLSSKDRDRFVPEVTTSVIADDELPLITDCGLPVMGAEVIDRLVGEVTGGELEDVGEFFRQHPEMLLKLSIKGLLLRWSTVLEHW</sequence>
<accession>A0A182U4E3</accession>
<evidence type="ECO:0000313" key="2">
    <source>
        <dbReference type="Proteomes" id="UP000075902"/>
    </source>
</evidence>
<reference evidence="2" key="1">
    <citation type="submission" date="2014-01" db="EMBL/GenBank/DDBJ databases">
        <title>The Genome Sequence of Anopheles melas CM1001059_A (V2).</title>
        <authorList>
            <consortium name="The Broad Institute Genomics Platform"/>
            <person name="Neafsey D.E."/>
            <person name="Besansky N."/>
            <person name="Howell P."/>
            <person name="Walton C."/>
            <person name="Young S.K."/>
            <person name="Zeng Q."/>
            <person name="Gargeya S."/>
            <person name="Fitzgerald M."/>
            <person name="Haas B."/>
            <person name="Abouelleil A."/>
            <person name="Allen A.W."/>
            <person name="Alvarado L."/>
            <person name="Arachchi H.M."/>
            <person name="Berlin A.M."/>
            <person name="Chapman S.B."/>
            <person name="Gainer-Dewar J."/>
            <person name="Goldberg J."/>
            <person name="Griggs A."/>
            <person name="Gujja S."/>
            <person name="Hansen M."/>
            <person name="Howarth C."/>
            <person name="Imamovic A."/>
            <person name="Ireland A."/>
            <person name="Larimer J."/>
            <person name="McCowan C."/>
            <person name="Murphy C."/>
            <person name="Pearson M."/>
            <person name="Poon T.W."/>
            <person name="Priest M."/>
            <person name="Roberts A."/>
            <person name="Saif S."/>
            <person name="Shea T."/>
            <person name="Sisk P."/>
            <person name="Sykes S."/>
            <person name="Wortman J."/>
            <person name="Nusbaum C."/>
            <person name="Birren B."/>
        </authorList>
    </citation>
    <scope>NUCLEOTIDE SEQUENCE [LARGE SCALE GENOMIC DNA]</scope>
    <source>
        <strain evidence="2">CM1001059</strain>
    </source>
</reference>
<evidence type="ECO:0000313" key="1">
    <source>
        <dbReference type="EnsemblMetazoa" id="AMEC013702-PA"/>
    </source>
</evidence>
<dbReference type="Proteomes" id="UP000075902">
    <property type="component" value="Unassembled WGS sequence"/>
</dbReference>
<keyword evidence="2" id="KW-1185">Reference proteome</keyword>
<reference evidence="1" key="2">
    <citation type="submission" date="2020-05" db="UniProtKB">
        <authorList>
            <consortium name="EnsemblMetazoa"/>
        </authorList>
    </citation>
    <scope>IDENTIFICATION</scope>
    <source>
        <strain evidence="1">CM1001059</strain>
    </source>
</reference>
<dbReference type="EnsemblMetazoa" id="AMEC013702-RA">
    <property type="protein sequence ID" value="AMEC013702-PA"/>
    <property type="gene ID" value="AMEC013702"/>
</dbReference>
<organism evidence="1 2">
    <name type="scientific">Anopheles melas</name>
    <dbReference type="NCBI Taxonomy" id="34690"/>
    <lineage>
        <taxon>Eukaryota</taxon>
        <taxon>Metazoa</taxon>
        <taxon>Ecdysozoa</taxon>
        <taxon>Arthropoda</taxon>
        <taxon>Hexapoda</taxon>
        <taxon>Insecta</taxon>
        <taxon>Pterygota</taxon>
        <taxon>Neoptera</taxon>
        <taxon>Endopterygota</taxon>
        <taxon>Diptera</taxon>
        <taxon>Nematocera</taxon>
        <taxon>Culicoidea</taxon>
        <taxon>Culicidae</taxon>
        <taxon>Anophelinae</taxon>
        <taxon>Anopheles</taxon>
    </lineage>
</organism>